<keyword evidence="2" id="KW-1133">Transmembrane helix</keyword>
<proteinExistence type="predicted"/>
<dbReference type="STRING" id="1250231.SAMN04488552_1153"/>
<organism evidence="3 4">
    <name type="scientific">Christiangramia echinicola</name>
    <dbReference type="NCBI Taxonomy" id="279359"/>
    <lineage>
        <taxon>Bacteria</taxon>
        <taxon>Pseudomonadati</taxon>
        <taxon>Bacteroidota</taxon>
        <taxon>Flavobacteriia</taxon>
        <taxon>Flavobacteriales</taxon>
        <taxon>Flavobacteriaceae</taxon>
        <taxon>Christiangramia</taxon>
    </lineage>
</organism>
<evidence type="ECO:0000256" key="1">
    <source>
        <dbReference type="SAM" id="Coils"/>
    </source>
</evidence>
<evidence type="ECO:0000313" key="4">
    <source>
        <dbReference type="Proteomes" id="UP000198858"/>
    </source>
</evidence>
<dbReference type="AlphaFoldDB" id="A0A1H1M5E0"/>
<evidence type="ECO:0000313" key="3">
    <source>
        <dbReference type="EMBL" id="SDR81732.1"/>
    </source>
</evidence>
<name>A0A1H1M5E0_9FLAO</name>
<dbReference type="Pfam" id="PF19578">
    <property type="entry name" value="DUF6090"/>
    <property type="match status" value="1"/>
</dbReference>
<keyword evidence="2" id="KW-0812">Transmembrane</keyword>
<reference evidence="3 4" key="1">
    <citation type="submission" date="2016-10" db="EMBL/GenBank/DDBJ databases">
        <authorList>
            <person name="Varghese N."/>
            <person name="Submissions S."/>
        </authorList>
    </citation>
    <scope>NUCLEOTIDE SEQUENCE [LARGE SCALE GENOMIC DNA]</scope>
    <source>
        <strain evidence="3 4">Mar_2010_102</strain>
    </source>
</reference>
<keyword evidence="2" id="KW-0472">Membrane</keyword>
<dbReference type="InterPro" id="IPR045749">
    <property type="entry name" value="DUF6090"/>
</dbReference>
<protein>
    <submittedName>
        <fullName evidence="3">Uncharacterized protein</fullName>
    </submittedName>
</protein>
<sequence>MINFFRKIRQQLLEKNRFKKYIIYALGEIVLVVLGILIALQINNWNQNRLNAIYENKILKNLKKELVRNNELNEALVINRLDKKIESLKLAKKFCENEMIVKDTLEFLNTVSYGGVFSGGHIFGERNSYDELINTGNIQLINNDSIKNSIANYYGYLNAVKDRAQVHSSRFSSYTSELRPFDTENPNYISKFDQFEMLQSFNSPEFRKLVDLELSYAFKVRDYIKNVRTQGDQTINLIEKKLKNEL</sequence>
<feature type="coiled-coil region" evidence="1">
    <location>
        <begin position="59"/>
        <end position="98"/>
    </location>
</feature>
<gene>
    <name evidence="3" type="ORF">SAMN04488552_1153</name>
</gene>
<keyword evidence="1" id="KW-0175">Coiled coil</keyword>
<dbReference type="RefSeq" id="WP_089661651.1">
    <property type="nucleotide sequence ID" value="NZ_LT629745.1"/>
</dbReference>
<feature type="transmembrane region" description="Helical" evidence="2">
    <location>
        <begin position="21"/>
        <end position="42"/>
    </location>
</feature>
<dbReference type="Proteomes" id="UP000198858">
    <property type="component" value="Chromosome I"/>
</dbReference>
<accession>A0A1H1M5E0</accession>
<evidence type="ECO:0000256" key="2">
    <source>
        <dbReference type="SAM" id="Phobius"/>
    </source>
</evidence>
<keyword evidence="4" id="KW-1185">Reference proteome</keyword>
<dbReference type="EMBL" id="LT629745">
    <property type="protein sequence ID" value="SDR81732.1"/>
    <property type="molecule type" value="Genomic_DNA"/>
</dbReference>